<keyword evidence="2" id="KW-1133">Transmembrane helix</keyword>
<keyword evidence="2" id="KW-0812">Transmembrane</keyword>
<comment type="caution">
    <text evidence="3">The sequence shown here is derived from an EMBL/GenBank/DDBJ whole genome shotgun (WGS) entry which is preliminary data.</text>
</comment>
<dbReference type="EMBL" id="JXTB01000015">
    <property type="protein sequence ID" value="PON77025.1"/>
    <property type="molecule type" value="Genomic_DNA"/>
</dbReference>
<evidence type="ECO:0000256" key="1">
    <source>
        <dbReference type="SAM" id="MobiDB-lite"/>
    </source>
</evidence>
<evidence type="ECO:0000256" key="2">
    <source>
        <dbReference type="SAM" id="Phobius"/>
    </source>
</evidence>
<feature type="region of interest" description="Disordered" evidence="1">
    <location>
        <begin position="1"/>
        <end position="28"/>
    </location>
</feature>
<keyword evidence="4" id="KW-1185">Reference proteome</keyword>
<dbReference type="AlphaFoldDB" id="A0A2P5DUR1"/>
<sequence length="115" mass="12597">MVSGTDGSSSEIESASTSGLGSTDGATIVGDGDGGFEVSTYDFPAITGVEPGGFGFFYIRVVFTVEEDPHFFLGVTIPLVFTIIVMKLAAQRTNKKKEWSWEKRKHLREQMVERL</sequence>
<evidence type="ECO:0000313" key="4">
    <source>
        <dbReference type="Proteomes" id="UP000237105"/>
    </source>
</evidence>
<dbReference type="OrthoDB" id="10448049at2759"/>
<dbReference type="Proteomes" id="UP000237105">
    <property type="component" value="Unassembled WGS sequence"/>
</dbReference>
<name>A0A2P5DUR1_PARAD</name>
<evidence type="ECO:0000313" key="3">
    <source>
        <dbReference type="EMBL" id="PON77025.1"/>
    </source>
</evidence>
<accession>A0A2P5DUR1</accession>
<feature type="compositionally biased region" description="Low complexity" evidence="1">
    <location>
        <begin position="8"/>
        <end position="18"/>
    </location>
</feature>
<organism evidence="3 4">
    <name type="scientific">Parasponia andersonii</name>
    <name type="common">Sponia andersonii</name>
    <dbReference type="NCBI Taxonomy" id="3476"/>
    <lineage>
        <taxon>Eukaryota</taxon>
        <taxon>Viridiplantae</taxon>
        <taxon>Streptophyta</taxon>
        <taxon>Embryophyta</taxon>
        <taxon>Tracheophyta</taxon>
        <taxon>Spermatophyta</taxon>
        <taxon>Magnoliopsida</taxon>
        <taxon>eudicotyledons</taxon>
        <taxon>Gunneridae</taxon>
        <taxon>Pentapetalae</taxon>
        <taxon>rosids</taxon>
        <taxon>fabids</taxon>
        <taxon>Rosales</taxon>
        <taxon>Cannabaceae</taxon>
        <taxon>Parasponia</taxon>
    </lineage>
</organism>
<reference evidence="4" key="1">
    <citation type="submission" date="2016-06" db="EMBL/GenBank/DDBJ databases">
        <title>Parallel loss of symbiosis genes in relatives of nitrogen-fixing non-legume Parasponia.</title>
        <authorList>
            <person name="Van Velzen R."/>
            <person name="Holmer R."/>
            <person name="Bu F."/>
            <person name="Rutten L."/>
            <person name="Van Zeijl A."/>
            <person name="Liu W."/>
            <person name="Santuari L."/>
            <person name="Cao Q."/>
            <person name="Sharma T."/>
            <person name="Shen D."/>
            <person name="Roswanjaya Y."/>
            <person name="Wardhani T."/>
            <person name="Kalhor M.S."/>
            <person name="Jansen J."/>
            <person name="Van den Hoogen J."/>
            <person name="Gungor B."/>
            <person name="Hartog M."/>
            <person name="Hontelez J."/>
            <person name="Verver J."/>
            <person name="Yang W.-C."/>
            <person name="Schijlen E."/>
            <person name="Repin R."/>
            <person name="Schilthuizen M."/>
            <person name="Schranz E."/>
            <person name="Heidstra R."/>
            <person name="Miyata K."/>
            <person name="Fedorova E."/>
            <person name="Kohlen W."/>
            <person name="Bisseling T."/>
            <person name="Smit S."/>
            <person name="Geurts R."/>
        </authorList>
    </citation>
    <scope>NUCLEOTIDE SEQUENCE [LARGE SCALE GENOMIC DNA]</scope>
    <source>
        <strain evidence="4">cv. WU1-14</strain>
    </source>
</reference>
<gene>
    <name evidence="3" type="ORF">PanWU01x14_030340</name>
</gene>
<keyword evidence="2" id="KW-0472">Membrane</keyword>
<proteinExistence type="predicted"/>
<protein>
    <recommendedName>
        <fullName evidence="5">Transmembrane protein</fullName>
    </recommendedName>
</protein>
<feature type="transmembrane region" description="Helical" evidence="2">
    <location>
        <begin position="71"/>
        <end position="90"/>
    </location>
</feature>
<evidence type="ECO:0008006" key="5">
    <source>
        <dbReference type="Google" id="ProtNLM"/>
    </source>
</evidence>